<evidence type="ECO:0000256" key="1">
    <source>
        <dbReference type="SAM" id="MobiDB-lite"/>
    </source>
</evidence>
<proteinExistence type="predicted"/>
<evidence type="ECO:0000313" key="2">
    <source>
        <dbReference type="EMBL" id="TEB23449.1"/>
    </source>
</evidence>
<protein>
    <submittedName>
        <fullName evidence="2">Uncharacterized protein</fullName>
    </submittedName>
</protein>
<dbReference type="AlphaFoldDB" id="A0A4Y7SQD5"/>
<keyword evidence="3" id="KW-1185">Reference proteome</keyword>
<feature type="region of interest" description="Disordered" evidence="1">
    <location>
        <begin position="1"/>
        <end position="86"/>
    </location>
</feature>
<dbReference type="EMBL" id="QPFP01000078">
    <property type="protein sequence ID" value="TEB23449.1"/>
    <property type="molecule type" value="Genomic_DNA"/>
</dbReference>
<dbReference type="Proteomes" id="UP000298030">
    <property type="component" value="Unassembled WGS sequence"/>
</dbReference>
<gene>
    <name evidence="2" type="ORF">FA13DRAFT_1414451</name>
</gene>
<evidence type="ECO:0000313" key="3">
    <source>
        <dbReference type="Proteomes" id="UP000298030"/>
    </source>
</evidence>
<feature type="compositionally biased region" description="Basic and acidic residues" evidence="1">
    <location>
        <begin position="1"/>
        <end position="22"/>
    </location>
</feature>
<comment type="caution">
    <text evidence="2">The sequence shown here is derived from an EMBL/GenBank/DDBJ whole genome shotgun (WGS) entry which is preliminary data.</text>
</comment>
<name>A0A4Y7SQD5_COPMI</name>
<reference evidence="2 3" key="1">
    <citation type="journal article" date="2019" name="Nat. Ecol. Evol.">
        <title>Megaphylogeny resolves global patterns of mushroom evolution.</title>
        <authorList>
            <person name="Varga T."/>
            <person name="Krizsan K."/>
            <person name="Foldi C."/>
            <person name="Dima B."/>
            <person name="Sanchez-Garcia M."/>
            <person name="Sanchez-Ramirez S."/>
            <person name="Szollosi G.J."/>
            <person name="Szarkandi J.G."/>
            <person name="Papp V."/>
            <person name="Albert L."/>
            <person name="Andreopoulos W."/>
            <person name="Angelini C."/>
            <person name="Antonin V."/>
            <person name="Barry K.W."/>
            <person name="Bougher N.L."/>
            <person name="Buchanan P."/>
            <person name="Buyck B."/>
            <person name="Bense V."/>
            <person name="Catcheside P."/>
            <person name="Chovatia M."/>
            <person name="Cooper J."/>
            <person name="Damon W."/>
            <person name="Desjardin D."/>
            <person name="Finy P."/>
            <person name="Geml J."/>
            <person name="Haridas S."/>
            <person name="Hughes K."/>
            <person name="Justo A."/>
            <person name="Karasinski D."/>
            <person name="Kautmanova I."/>
            <person name="Kiss B."/>
            <person name="Kocsube S."/>
            <person name="Kotiranta H."/>
            <person name="LaButti K.M."/>
            <person name="Lechner B.E."/>
            <person name="Liimatainen K."/>
            <person name="Lipzen A."/>
            <person name="Lukacs Z."/>
            <person name="Mihaltcheva S."/>
            <person name="Morgado L.N."/>
            <person name="Niskanen T."/>
            <person name="Noordeloos M.E."/>
            <person name="Ohm R.A."/>
            <person name="Ortiz-Santana B."/>
            <person name="Ovrebo C."/>
            <person name="Racz N."/>
            <person name="Riley R."/>
            <person name="Savchenko A."/>
            <person name="Shiryaev A."/>
            <person name="Soop K."/>
            <person name="Spirin V."/>
            <person name="Szebenyi C."/>
            <person name="Tomsovsky M."/>
            <person name="Tulloss R.E."/>
            <person name="Uehling J."/>
            <person name="Grigoriev I.V."/>
            <person name="Vagvolgyi C."/>
            <person name="Papp T."/>
            <person name="Martin F.M."/>
            <person name="Miettinen O."/>
            <person name="Hibbett D.S."/>
            <person name="Nagy L.G."/>
        </authorList>
    </citation>
    <scope>NUCLEOTIDE SEQUENCE [LARGE SCALE GENOMIC DNA]</scope>
    <source>
        <strain evidence="2 3">FP101781</strain>
    </source>
</reference>
<accession>A0A4Y7SQD5</accession>
<feature type="compositionally biased region" description="Polar residues" evidence="1">
    <location>
        <begin position="77"/>
        <end position="86"/>
    </location>
</feature>
<sequence length="165" mass="18424">MARRIALDERSPPLDHLSELHRLGPLPHSQHCVSRGPVPRSGLARGSTYPQGVQDAVQGSRLPSPFLPRTVPPLPSLGSQQRPAKTPNDTFACVFVRHHLRFYPPTRQGLSVEDVLRSLLCSFAGRTGAKETRSKAEFDSSYSVRRRRTLRTRTHDTLEQELGPT</sequence>
<organism evidence="2 3">
    <name type="scientific">Coprinellus micaceus</name>
    <name type="common">Glistening ink-cap mushroom</name>
    <name type="synonym">Coprinus micaceus</name>
    <dbReference type="NCBI Taxonomy" id="71717"/>
    <lineage>
        <taxon>Eukaryota</taxon>
        <taxon>Fungi</taxon>
        <taxon>Dikarya</taxon>
        <taxon>Basidiomycota</taxon>
        <taxon>Agaricomycotina</taxon>
        <taxon>Agaricomycetes</taxon>
        <taxon>Agaricomycetidae</taxon>
        <taxon>Agaricales</taxon>
        <taxon>Agaricineae</taxon>
        <taxon>Psathyrellaceae</taxon>
        <taxon>Coprinellus</taxon>
    </lineage>
</organism>